<dbReference type="PANTHER" id="PTHR20858">
    <property type="entry name" value="PHOSPHOMETHYLPYRIMIDINE KINASE"/>
    <property type="match status" value="1"/>
</dbReference>
<evidence type="ECO:0000256" key="2">
    <source>
        <dbReference type="ARBA" id="ARBA00012135"/>
    </source>
</evidence>
<proteinExistence type="predicted"/>
<reference evidence="4 5" key="1">
    <citation type="submission" date="2018-06" db="EMBL/GenBank/DDBJ databases">
        <title>Genomic Encyclopedia of Archaeal and Bacterial Type Strains, Phase II (KMG-II): from individual species to whole genera.</title>
        <authorList>
            <person name="Goeker M."/>
        </authorList>
    </citation>
    <scope>NUCLEOTIDE SEQUENCE [LARGE SCALE GENOMIC DNA]</scope>
    <source>
        <strain evidence="4 5">DSM 23857</strain>
    </source>
</reference>
<dbReference type="GO" id="GO:0005829">
    <property type="term" value="C:cytosol"/>
    <property type="evidence" value="ECO:0007669"/>
    <property type="project" value="TreeGrafter"/>
</dbReference>
<organism evidence="4 5">
    <name type="scientific">Chitinophaga skermanii</name>
    <dbReference type="NCBI Taxonomy" id="331697"/>
    <lineage>
        <taxon>Bacteria</taxon>
        <taxon>Pseudomonadati</taxon>
        <taxon>Bacteroidota</taxon>
        <taxon>Chitinophagia</taxon>
        <taxon>Chitinophagales</taxon>
        <taxon>Chitinophagaceae</taxon>
        <taxon>Chitinophaga</taxon>
    </lineage>
</organism>
<dbReference type="InterPro" id="IPR004399">
    <property type="entry name" value="HMP/HMP-P_kinase_dom"/>
</dbReference>
<dbReference type="Gene3D" id="3.40.1190.20">
    <property type="match status" value="1"/>
</dbReference>
<dbReference type="Proteomes" id="UP000249547">
    <property type="component" value="Unassembled WGS sequence"/>
</dbReference>
<dbReference type="EC" id="2.7.1.49" evidence="2"/>
<keyword evidence="5" id="KW-1185">Reference proteome</keyword>
<comment type="caution">
    <text evidence="4">The sequence shown here is derived from an EMBL/GenBank/DDBJ whole genome shotgun (WGS) entry which is preliminary data.</text>
</comment>
<dbReference type="EMBL" id="QLLL01000007">
    <property type="protein sequence ID" value="RAJ01541.1"/>
    <property type="molecule type" value="Genomic_DNA"/>
</dbReference>
<evidence type="ECO:0000259" key="3">
    <source>
        <dbReference type="Pfam" id="PF08543"/>
    </source>
</evidence>
<dbReference type="AlphaFoldDB" id="A0A327QB77"/>
<dbReference type="SUPFAM" id="SSF53613">
    <property type="entry name" value="Ribokinase-like"/>
    <property type="match status" value="1"/>
</dbReference>
<dbReference type="Pfam" id="PF08543">
    <property type="entry name" value="Phos_pyr_kin"/>
    <property type="match status" value="1"/>
</dbReference>
<evidence type="ECO:0000313" key="4">
    <source>
        <dbReference type="EMBL" id="RAJ01541.1"/>
    </source>
</evidence>
<gene>
    <name evidence="4" type="ORF">LX64_03756</name>
</gene>
<feature type="domain" description="Pyridoxamine kinase/Phosphomethylpyrimidine kinase" evidence="3">
    <location>
        <begin position="7"/>
        <end position="238"/>
    </location>
</feature>
<dbReference type="InterPro" id="IPR029056">
    <property type="entry name" value="Ribokinase-like"/>
</dbReference>
<keyword evidence="4" id="KW-0808">Transferase</keyword>
<comment type="pathway">
    <text evidence="1">Cofactor biosynthesis; thiamine diphosphate biosynthesis.</text>
</comment>
<dbReference type="PANTHER" id="PTHR20858:SF17">
    <property type="entry name" value="HYDROXYMETHYLPYRIMIDINE_PHOSPHOMETHYLPYRIMIDINE KINASE THI20-RELATED"/>
    <property type="match status" value="1"/>
</dbReference>
<evidence type="ECO:0000256" key="1">
    <source>
        <dbReference type="ARBA" id="ARBA00004948"/>
    </source>
</evidence>
<keyword evidence="4" id="KW-0418">Kinase</keyword>
<protein>
    <recommendedName>
        <fullName evidence="2">hydroxymethylpyrimidine kinase</fullName>
        <ecNumber evidence="2">2.7.1.49</ecNumber>
    </recommendedName>
</protein>
<dbReference type="GO" id="GO:0009228">
    <property type="term" value="P:thiamine biosynthetic process"/>
    <property type="evidence" value="ECO:0007669"/>
    <property type="project" value="InterPro"/>
</dbReference>
<accession>A0A327QB77</accession>
<name>A0A327QB77_9BACT</name>
<dbReference type="CDD" id="cd01169">
    <property type="entry name" value="HMPP_kinase"/>
    <property type="match status" value="1"/>
</dbReference>
<evidence type="ECO:0000313" key="5">
    <source>
        <dbReference type="Proteomes" id="UP000249547"/>
    </source>
</evidence>
<dbReference type="GO" id="GO:0008902">
    <property type="term" value="F:hydroxymethylpyrimidine kinase activity"/>
    <property type="evidence" value="ECO:0007669"/>
    <property type="project" value="UniProtKB-EC"/>
</dbReference>
<sequence>MSFAGFDPSAGAGLLADIKTFEQHKVYGFGICTANTMQTDDTFSRVQWNATNEIIEQAIPLLEKFDVKTVKIGIVENLDTLQSIITTVIRIRPHVQFVWDPVLSASAGYNFHANFAQTKLQQSLQLIHLVTPNYNEALKLHPASNGEEAALGLAKHCAVLLKGGHHPTATGFDTLFYNNQVNVLPPLGNKASAKHGSGCVLSAAIVASLALGNDLFTACRLAKSYTYQILTSNNTLLGYHHG</sequence>
<dbReference type="GO" id="GO:0008972">
    <property type="term" value="F:phosphomethylpyrimidine kinase activity"/>
    <property type="evidence" value="ECO:0007669"/>
    <property type="project" value="InterPro"/>
</dbReference>
<dbReference type="InterPro" id="IPR013749">
    <property type="entry name" value="PM/HMP-P_kinase-1"/>
</dbReference>